<comment type="caution">
    <text evidence="1">The sequence shown here is derived from an EMBL/GenBank/DDBJ whole genome shotgun (WGS) entry which is preliminary data.</text>
</comment>
<dbReference type="Gene3D" id="3.40.395.10">
    <property type="entry name" value="Adenoviral Proteinase, Chain A"/>
    <property type="match status" value="1"/>
</dbReference>
<dbReference type="InterPro" id="IPR038765">
    <property type="entry name" value="Papain-like_cys_pep_sf"/>
</dbReference>
<keyword evidence="2" id="KW-1185">Reference proteome</keyword>
<evidence type="ECO:0000313" key="1">
    <source>
        <dbReference type="EMBL" id="MED6121229.1"/>
    </source>
</evidence>
<organism evidence="1 2">
    <name type="scientific">Stylosanthes scabra</name>
    <dbReference type="NCBI Taxonomy" id="79078"/>
    <lineage>
        <taxon>Eukaryota</taxon>
        <taxon>Viridiplantae</taxon>
        <taxon>Streptophyta</taxon>
        <taxon>Embryophyta</taxon>
        <taxon>Tracheophyta</taxon>
        <taxon>Spermatophyta</taxon>
        <taxon>Magnoliopsida</taxon>
        <taxon>eudicotyledons</taxon>
        <taxon>Gunneridae</taxon>
        <taxon>Pentapetalae</taxon>
        <taxon>rosids</taxon>
        <taxon>fabids</taxon>
        <taxon>Fabales</taxon>
        <taxon>Fabaceae</taxon>
        <taxon>Papilionoideae</taxon>
        <taxon>50 kb inversion clade</taxon>
        <taxon>dalbergioids sensu lato</taxon>
        <taxon>Dalbergieae</taxon>
        <taxon>Pterocarpus clade</taxon>
        <taxon>Stylosanthes</taxon>
    </lineage>
</organism>
<gene>
    <name evidence="1" type="ORF">PIB30_028057</name>
</gene>
<evidence type="ECO:0008006" key="3">
    <source>
        <dbReference type="Google" id="ProtNLM"/>
    </source>
</evidence>
<accession>A0ABU6RBM7</accession>
<proteinExistence type="predicted"/>
<name>A0ABU6RBM7_9FABA</name>
<reference evidence="1 2" key="1">
    <citation type="journal article" date="2023" name="Plants (Basel)">
        <title>Bridging the Gap: Combining Genomics and Transcriptomics Approaches to Understand Stylosanthes scabra, an Orphan Legume from the Brazilian Caatinga.</title>
        <authorList>
            <person name="Ferreira-Neto J.R.C."/>
            <person name="da Silva M.D."/>
            <person name="Binneck E."/>
            <person name="de Melo N.F."/>
            <person name="da Silva R.H."/>
            <person name="de Melo A.L.T.M."/>
            <person name="Pandolfi V."/>
            <person name="Bustamante F.O."/>
            <person name="Brasileiro-Vidal A.C."/>
            <person name="Benko-Iseppon A.M."/>
        </authorList>
    </citation>
    <scope>NUCLEOTIDE SEQUENCE [LARGE SCALE GENOMIC DNA]</scope>
    <source>
        <tissue evidence="1">Leaves</tissue>
    </source>
</reference>
<dbReference type="Proteomes" id="UP001341840">
    <property type="component" value="Unassembled WGS sequence"/>
</dbReference>
<dbReference type="EMBL" id="JASCZI010030318">
    <property type="protein sequence ID" value="MED6121229.1"/>
    <property type="molecule type" value="Genomic_DNA"/>
</dbReference>
<sequence length="282" mass="33413">MVLLGPSLSRANLARIRSTYMRCKVDEVDMVRNRLRRTQRNCGMAVPYTPFVLIDRNNFVVDWSQIYQPMWCPGHWYLMILDRKEKKMIYLDSNPIRTESDQRINWMIRTVCEHVTCRNVNVNARSTKQTHVTWLTFVVSWQALYIEFITLDRDWLSSENATRPHFGSFQPEVAVVPQQNDCGVWVAKWMVREAFWRNFGVVAVNRHTHMEMAIDLVMNEHNKIAHNVTVEALAYWHSSALDSPGEMRIRAMNPVMRRSSQESQLQQQRNYVRFIQQQLDTY</sequence>
<evidence type="ECO:0000313" key="2">
    <source>
        <dbReference type="Proteomes" id="UP001341840"/>
    </source>
</evidence>
<protein>
    <recommendedName>
        <fullName evidence="3">Ubiquitin-like protease family profile domain-containing protein</fullName>
    </recommendedName>
</protein>
<dbReference type="SUPFAM" id="SSF54001">
    <property type="entry name" value="Cysteine proteinases"/>
    <property type="match status" value="1"/>
</dbReference>